<evidence type="ECO:0000313" key="8">
    <source>
        <dbReference type="EMBL" id="KAF5853963.1"/>
    </source>
</evidence>
<feature type="transmembrane region" description="Helical" evidence="6">
    <location>
        <begin position="112"/>
        <end position="132"/>
    </location>
</feature>
<feature type="transmembrane region" description="Helical" evidence="6">
    <location>
        <begin position="345"/>
        <end position="366"/>
    </location>
</feature>
<gene>
    <name evidence="8" type="ORF">GGP41_006792</name>
</gene>
<protein>
    <recommendedName>
        <fullName evidence="7">Major facilitator superfamily (MFS) profile domain-containing protein</fullName>
    </recommendedName>
</protein>
<dbReference type="OMA" id="TMWLMYL"/>
<dbReference type="Proteomes" id="UP000624244">
    <property type="component" value="Unassembled WGS sequence"/>
</dbReference>
<evidence type="ECO:0000256" key="4">
    <source>
        <dbReference type="ARBA" id="ARBA00022989"/>
    </source>
</evidence>
<dbReference type="Gene3D" id="1.20.1250.20">
    <property type="entry name" value="MFS general substrate transporter like domains"/>
    <property type="match status" value="2"/>
</dbReference>
<evidence type="ECO:0000256" key="6">
    <source>
        <dbReference type="SAM" id="Phobius"/>
    </source>
</evidence>
<dbReference type="InterPro" id="IPR011701">
    <property type="entry name" value="MFS"/>
</dbReference>
<feature type="transmembrane region" description="Helical" evidence="6">
    <location>
        <begin position="205"/>
        <end position="229"/>
    </location>
</feature>
<evidence type="ECO:0000313" key="9">
    <source>
        <dbReference type="Proteomes" id="UP000624244"/>
    </source>
</evidence>
<evidence type="ECO:0000256" key="3">
    <source>
        <dbReference type="ARBA" id="ARBA00022692"/>
    </source>
</evidence>
<keyword evidence="3 6" id="KW-0812">Transmembrane</keyword>
<feature type="transmembrane region" description="Helical" evidence="6">
    <location>
        <begin position="372"/>
        <end position="392"/>
    </location>
</feature>
<dbReference type="PANTHER" id="PTHR43791:SF38">
    <property type="entry name" value="MAJOR FACILITATOR SUPERFAMILY (MFS) PROFILE DOMAIN-CONTAINING PROTEIN"/>
    <property type="match status" value="1"/>
</dbReference>
<dbReference type="InterPro" id="IPR020846">
    <property type="entry name" value="MFS_dom"/>
</dbReference>
<keyword evidence="5 6" id="KW-0472">Membrane</keyword>
<feature type="transmembrane region" description="Helical" evidence="6">
    <location>
        <begin position="138"/>
        <end position="160"/>
    </location>
</feature>
<proteinExistence type="predicted"/>
<dbReference type="FunFam" id="1.20.1250.20:FF:000394">
    <property type="entry name" value="MFS general substrate transporter"/>
    <property type="match status" value="1"/>
</dbReference>
<dbReference type="AlphaFoldDB" id="A0A8H5ZU60"/>
<dbReference type="GO" id="GO:0022857">
    <property type="term" value="F:transmembrane transporter activity"/>
    <property type="evidence" value="ECO:0007669"/>
    <property type="project" value="InterPro"/>
</dbReference>
<feature type="transmembrane region" description="Helical" evidence="6">
    <location>
        <begin position="79"/>
        <end position="97"/>
    </location>
</feature>
<dbReference type="FunFam" id="1.20.1250.20:FF:000057">
    <property type="entry name" value="MFS general substrate transporter"/>
    <property type="match status" value="1"/>
</dbReference>
<feature type="transmembrane region" description="Helical" evidence="6">
    <location>
        <begin position="435"/>
        <end position="456"/>
    </location>
</feature>
<feature type="transmembrane region" description="Helical" evidence="6">
    <location>
        <begin position="404"/>
        <end position="423"/>
    </location>
</feature>
<dbReference type="EMBL" id="WNKQ01000001">
    <property type="protein sequence ID" value="KAF5853963.1"/>
    <property type="molecule type" value="Genomic_DNA"/>
</dbReference>
<dbReference type="Pfam" id="PF07690">
    <property type="entry name" value="MFS_1"/>
    <property type="match status" value="1"/>
</dbReference>
<sequence>MSSTRHSFEAGDIKDMDTTKQIEVSEDFTWTPEEEKQLVKKIDSFLLPTMWLMYLLSYMDRTNIGNAKIAGMADDLGLTSSQYSISLVVFFVTYVAFEPPSNMLLVRLKPSVYLPVIMAIWGALTCVMGAIHDFKHLVVLRIFVGIFESGFAPGIILIISSWYKKDEQSKRFGVYMSAAILSGAFGGLLAGAITGGMEGTGGLRGWRWLFIIEGAATIVWAGISSFLLLDFPANTKRLTDRERLIATARLRGSGIQTYVSGDVRIGKLKSFRLAIMDWRTIGFVLGYMVIVGSSTLSYFYPTLVNGLGYKDTVTAQYMTVPIYAVAFVCTAVTTYFADSISMHRGLVIACWLAFSLITSILVCVIYDFTARYALLVLMAAGLWSSNAVSLSYASATFGSMEPEVRAIAIALVNALGNLAQIYGAYLFPADDKPKYLMGFGVISGMLGFGIVVYIFLHVALRRKDGLNSFF</sequence>
<evidence type="ECO:0000259" key="7">
    <source>
        <dbReference type="PROSITE" id="PS50850"/>
    </source>
</evidence>
<comment type="subcellular location">
    <subcellularLocation>
        <location evidence="1">Membrane</location>
        <topology evidence="1">Multi-pass membrane protein</topology>
    </subcellularLocation>
</comment>
<feature type="transmembrane region" description="Helical" evidence="6">
    <location>
        <begin position="320"/>
        <end position="338"/>
    </location>
</feature>
<feature type="transmembrane region" description="Helical" evidence="6">
    <location>
        <begin position="172"/>
        <end position="193"/>
    </location>
</feature>
<organism evidence="8 9">
    <name type="scientific">Cochliobolus sativus</name>
    <name type="common">Common root rot and spot blotch fungus</name>
    <name type="synonym">Bipolaris sorokiniana</name>
    <dbReference type="NCBI Taxonomy" id="45130"/>
    <lineage>
        <taxon>Eukaryota</taxon>
        <taxon>Fungi</taxon>
        <taxon>Dikarya</taxon>
        <taxon>Ascomycota</taxon>
        <taxon>Pezizomycotina</taxon>
        <taxon>Dothideomycetes</taxon>
        <taxon>Pleosporomycetidae</taxon>
        <taxon>Pleosporales</taxon>
        <taxon>Pleosporineae</taxon>
        <taxon>Pleosporaceae</taxon>
        <taxon>Bipolaris</taxon>
    </lineage>
</organism>
<accession>A0A8H5ZU60</accession>
<evidence type="ECO:0000256" key="2">
    <source>
        <dbReference type="ARBA" id="ARBA00022448"/>
    </source>
</evidence>
<dbReference type="InterPro" id="IPR036259">
    <property type="entry name" value="MFS_trans_sf"/>
</dbReference>
<comment type="caution">
    <text evidence="8">The sequence shown here is derived from an EMBL/GenBank/DDBJ whole genome shotgun (WGS) entry which is preliminary data.</text>
</comment>
<evidence type="ECO:0000256" key="1">
    <source>
        <dbReference type="ARBA" id="ARBA00004141"/>
    </source>
</evidence>
<name>A0A8H5ZU60_COCSA</name>
<feature type="domain" description="Major facilitator superfamily (MFS) profile" evidence="7">
    <location>
        <begin position="46"/>
        <end position="461"/>
    </location>
</feature>
<keyword evidence="2" id="KW-0813">Transport</keyword>
<reference evidence="8" key="1">
    <citation type="submission" date="2019-11" db="EMBL/GenBank/DDBJ databases">
        <title>Bipolaris sorokiniana Genome sequencing.</title>
        <authorList>
            <person name="Wang H."/>
        </authorList>
    </citation>
    <scope>NUCLEOTIDE SEQUENCE</scope>
</reference>
<feature type="transmembrane region" description="Helical" evidence="6">
    <location>
        <begin position="278"/>
        <end position="300"/>
    </location>
</feature>
<dbReference type="SUPFAM" id="SSF103473">
    <property type="entry name" value="MFS general substrate transporter"/>
    <property type="match status" value="1"/>
</dbReference>
<dbReference type="PANTHER" id="PTHR43791">
    <property type="entry name" value="PERMEASE-RELATED"/>
    <property type="match status" value="1"/>
</dbReference>
<dbReference type="PROSITE" id="PS50850">
    <property type="entry name" value="MFS"/>
    <property type="match status" value="1"/>
</dbReference>
<dbReference type="GO" id="GO:0016020">
    <property type="term" value="C:membrane"/>
    <property type="evidence" value="ECO:0007669"/>
    <property type="project" value="UniProtKB-SubCell"/>
</dbReference>
<keyword evidence="4 6" id="KW-1133">Transmembrane helix</keyword>
<evidence type="ECO:0000256" key="5">
    <source>
        <dbReference type="ARBA" id="ARBA00023136"/>
    </source>
</evidence>